<dbReference type="SUPFAM" id="SSF46626">
    <property type="entry name" value="Cytochrome c"/>
    <property type="match status" value="1"/>
</dbReference>
<dbReference type="RefSeq" id="WP_111628084.1">
    <property type="nucleotide sequence ID" value="NZ_QLMC01000002.1"/>
</dbReference>
<dbReference type="GO" id="GO:0046872">
    <property type="term" value="F:metal ion binding"/>
    <property type="evidence" value="ECO:0007669"/>
    <property type="project" value="UniProtKB-KW"/>
</dbReference>
<name>A0A327X4P8_LARAB</name>
<feature type="domain" description="Cytochrome c" evidence="5">
    <location>
        <begin position="74"/>
        <end position="163"/>
    </location>
</feature>
<dbReference type="PANTHER" id="PTHR35008:SF8">
    <property type="entry name" value="ALCOHOL DEHYDROGENASE CYTOCHROME C SUBUNIT"/>
    <property type="match status" value="1"/>
</dbReference>
<dbReference type="InterPro" id="IPR051459">
    <property type="entry name" value="Cytochrome_c-type_DH"/>
</dbReference>
<keyword evidence="7" id="KW-1185">Reference proteome</keyword>
<organism evidence="6 7">
    <name type="scientific">Larkinella arboricola</name>
    <dbReference type="NCBI Taxonomy" id="643671"/>
    <lineage>
        <taxon>Bacteria</taxon>
        <taxon>Pseudomonadati</taxon>
        <taxon>Bacteroidota</taxon>
        <taxon>Cytophagia</taxon>
        <taxon>Cytophagales</taxon>
        <taxon>Spirosomataceae</taxon>
        <taxon>Larkinella</taxon>
    </lineage>
</organism>
<dbReference type="PANTHER" id="PTHR35008">
    <property type="entry name" value="BLL4482 PROTEIN-RELATED"/>
    <property type="match status" value="1"/>
</dbReference>
<evidence type="ECO:0000256" key="2">
    <source>
        <dbReference type="ARBA" id="ARBA00022723"/>
    </source>
</evidence>
<dbReference type="Gene3D" id="1.10.760.10">
    <property type="entry name" value="Cytochrome c-like domain"/>
    <property type="match status" value="1"/>
</dbReference>
<evidence type="ECO:0000256" key="3">
    <source>
        <dbReference type="ARBA" id="ARBA00023004"/>
    </source>
</evidence>
<keyword evidence="1 4" id="KW-0349">Heme</keyword>
<comment type="caution">
    <text evidence="6">The sequence shown here is derived from an EMBL/GenBank/DDBJ whole genome shotgun (WGS) entry which is preliminary data.</text>
</comment>
<dbReference type="OrthoDB" id="9779283at2"/>
<dbReference type="GO" id="GO:0020037">
    <property type="term" value="F:heme binding"/>
    <property type="evidence" value="ECO:0007669"/>
    <property type="project" value="InterPro"/>
</dbReference>
<dbReference type="AlphaFoldDB" id="A0A327X4P8"/>
<accession>A0A327X4P8</accession>
<dbReference type="PROSITE" id="PS51007">
    <property type="entry name" value="CYTC"/>
    <property type="match status" value="1"/>
</dbReference>
<sequence length="200" mass="21698">MWKNYLRIVLLTGLVGSVCFISPGSFSLPIHPARPDSLNWPKTFGFGKPAAAQQIARLDTDVRPDGKGLPSGSGTARRGKTIYAAKCASCHGATGVEGPNDQLVIVQGLTDPATKAKNKVIGNYWPYATTVFDYIKRAMPFNQPGSLTNQEVYSLTAFLLHANGLIKETDIINAQTLPKVLMPNRDSFVPDDRLNTPAVR</sequence>
<dbReference type="InterPro" id="IPR036909">
    <property type="entry name" value="Cyt_c-like_dom_sf"/>
</dbReference>
<dbReference type="Pfam" id="PF13442">
    <property type="entry name" value="Cytochrome_CBB3"/>
    <property type="match status" value="1"/>
</dbReference>
<protein>
    <submittedName>
        <fullName evidence="6">Cytochrome c</fullName>
    </submittedName>
</protein>
<evidence type="ECO:0000313" key="6">
    <source>
        <dbReference type="EMBL" id="RAK00334.1"/>
    </source>
</evidence>
<keyword evidence="3 4" id="KW-0408">Iron</keyword>
<dbReference type="EMBL" id="QLMC01000002">
    <property type="protein sequence ID" value="RAK00334.1"/>
    <property type="molecule type" value="Genomic_DNA"/>
</dbReference>
<dbReference type="Proteomes" id="UP000248790">
    <property type="component" value="Unassembled WGS sequence"/>
</dbReference>
<keyword evidence="2 4" id="KW-0479">Metal-binding</keyword>
<dbReference type="InterPro" id="IPR009056">
    <property type="entry name" value="Cyt_c-like_dom"/>
</dbReference>
<gene>
    <name evidence="6" type="ORF">LX87_02036</name>
</gene>
<evidence type="ECO:0000256" key="1">
    <source>
        <dbReference type="ARBA" id="ARBA00022617"/>
    </source>
</evidence>
<proteinExistence type="predicted"/>
<reference evidence="6 7" key="1">
    <citation type="submission" date="2018-06" db="EMBL/GenBank/DDBJ databases">
        <title>Genomic Encyclopedia of Archaeal and Bacterial Type Strains, Phase II (KMG-II): from individual species to whole genera.</title>
        <authorList>
            <person name="Goeker M."/>
        </authorList>
    </citation>
    <scope>NUCLEOTIDE SEQUENCE [LARGE SCALE GENOMIC DNA]</scope>
    <source>
        <strain evidence="6 7">DSM 21851</strain>
    </source>
</reference>
<evidence type="ECO:0000256" key="4">
    <source>
        <dbReference type="PROSITE-ProRule" id="PRU00433"/>
    </source>
</evidence>
<evidence type="ECO:0000313" key="7">
    <source>
        <dbReference type="Proteomes" id="UP000248790"/>
    </source>
</evidence>
<evidence type="ECO:0000259" key="5">
    <source>
        <dbReference type="PROSITE" id="PS51007"/>
    </source>
</evidence>
<dbReference type="GO" id="GO:0009055">
    <property type="term" value="F:electron transfer activity"/>
    <property type="evidence" value="ECO:0007669"/>
    <property type="project" value="InterPro"/>
</dbReference>